<evidence type="ECO:0000313" key="3">
    <source>
        <dbReference type="Proteomes" id="UP000031737"/>
    </source>
</evidence>
<reference evidence="2 3" key="1">
    <citation type="submission" date="2013-07" db="EMBL/GenBank/DDBJ databases">
        <authorList>
            <person name="Stoco P.H."/>
            <person name="Wagner G."/>
            <person name="Gerber A."/>
            <person name="Zaha A."/>
            <person name="Thompson C."/>
            <person name="Bartholomeu D.C."/>
            <person name="Luckemeyer D.D."/>
            <person name="Bahia D."/>
            <person name="Loreto E."/>
            <person name="Prestes E.B."/>
            <person name="Lima F.M."/>
            <person name="Rodrigues-Luiz G."/>
            <person name="Vallejo G.A."/>
            <person name="Filho J.F."/>
            <person name="Monteiro K.M."/>
            <person name="Tyler K.M."/>
            <person name="de Almeida L.G."/>
            <person name="Ortiz M.F."/>
            <person name="Siervo M.A."/>
            <person name="de Moraes M.H."/>
            <person name="Cunha O.L."/>
            <person name="Mendonca-Neto R."/>
            <person name="Silva R."/>
            <person name="Teixeira S.M."/>
            <person name="Murta S.M."/>
            <person name="Sincero T.C."/>
            <person name="Mendes T.A."/>
            <person name="Urmenyi T.P."/>
            <person name="Silva V.G."/>
            <person name="da Rocha W.D."/>
            <person name="Andersson B."/>
            <person name="Romanha A.J."/>
            <person name="Steindel M."/>
            <person name="de Vasconcelos A.T."/>
            <person name="Grisard E.C."/>
        </authorList>
    </citation>
    <scope>NUCLEOTIDE SEQUENCE [LARGE SCALE GENOMIC DNA]</scope>
    <source>
        <strain evidence="2 3">SC58</strain>
    </source>
</reference>
<evidence type="ECO:0000256" key="1">
    <source>
        <dbReference type="SAM" id="MobiDB-lite"/>
    </source>
</evidence>
<name>A0A061J519_TRYRA</name>
<keyword evidence="3" id="KW-1185">Reference proteome</keyword>
<feature type="compositionally biased region" description="Polar residues" evidence="1">
    <location>
        <begin position="1054"/>
        <end position="1063"/>
    </location>
</feature>
<sequence length="2022" mass="218956">MSATATSATIRSGSSVEGLKSLGGDGTQRSRAEWYSVVRGPQWHVPVVFIHQLPELERSEGAEGTGSREAPADFSAMVQNAFRIIAEDMDGFPNTNNGTCIGTVLTDGGVLGEEAQFAPRSGEKTRVRTGEIVVVLALQDPRALPALLNRRASPTNAIDTRLVVQFVDGRPAGAGRAVGSGGTSARPRAAASGRRTALREGATPGASTGAKDADGGNASDDVVNILDAWIDRRKREGGIKVVTSAGEASGPGVVCLREVFEDGGDDKGVWVQHCVRNVLPMIRHVAHNIARYAELIASKTMYRLPTTLAMPQPQAQAPTQQEEPSVGTETTVELSTTFRTRDPASTMINSVASGMTTSATSARTMGFDDTALQCPPTSDVTLLPWNTTRFLHGEREKWSYYVREGKVQGQWTCASAACALATQVTVSLARQQQQRVVFPADEGGTSTSLAVMNEQDAALPVVNIRDRTGASLLLQLRQYASKRTVLGELDMSGGADIAAAAGVVVAAASASAGRGDGRSSLPVETPSSTPPRRSPIPGDEDQSFLVNTTATLPMDHTLDRPTNPPSPEEIRWVTQQFIKRGIGSFAPPPAEALRGEDPFMFSSDELRTAIKMQELLEGTLNGHTLNDAEDAMDERLLHLMEEDFKRASDTLGYGWSQMWNDAAVAVGLAALNEKLRCSVERKLTALERTHILQQIYLMQLARQSRMTGMVAASNAAHSSTRNEWAALSHTSARSNMVGPSLRSVEECMTMPVAIRRLYEFQSRFGSHICRVIRCLILDPLETLDGNLTALYSTHAENVYSRKRVQAVMLGGVPVPHERQMRRVWCHYVTGVPTIDQMNELSASRAPATSHAVPPSAASVGEPTANTTSTVFGGSIGERLRQQLLQRLQASPQLLLAPVEGKGRTNGVCRSEGKLQTVLEGRHVLYPFENSVVEVVTTDRGRMCRYVKPSELTCTLHYGIAPPPPPLSAAAGSITGGNANSLAPPHAPRKLPRDEAVYFTATFDDGVVFTCTPHWATPVNPSAVVEKEPVASASTVSIKSLSLRRGRAANRTSKRGTNTSTALTDDNHSGARRGAGGAKQKRRGGEDFDPLTAASERSICVEEQPRTFPVTPEGSVFLWNVGPEVVPGEDTNANASLPAAVGAEVPRKIPSLAATVAANGVTVHCEEEDGILWVTRHESSECLVTELLRCMHVYDAHARWEDTVEVEVCRAVLEEAGAVCRYFHSGVTRMMYPDGTVVTRYPMPVTTLGDTPVICETLIMATGLCYVRQLCEGSASPFVHVAANTLETRVAYDRGNHCRIVSRADGVMTVYYYFHRNFQEPNKQQQQQQQQQGEGGEGGHLNGDDVTNQQYHKEDEEGEDRLAWGDNNPALCDTDVIARVTLHADGTCITTFSSCVVRETCTSPPAPLKTLLEQVGVVGAACGGAIVRYCVEAPSLPRVFVCASAHYDAWATAEGARCVTHHGTDAQKTFTTAFQNISFAKCGSMPEFSASPLSFTDHPFPAPNASTNDNPTSPFTRCKPYDRFYIIFGDGSVLRRRVMYRGVRGNGFPFLETLFTRSTATSIRVIHESGLAVVEPSEAVRRNTEAVMSLAIGEGFAMFDIALGGMRLVDHQHHVTEVHNLYSSGPVRAGLTSATLEDLLRKLVLPTYTPHTVTKARQVAMRQEELRADARTRWNRATGACATLTTRLRELAEGFVVAHNLLRIDVLNTSKRQWEAVNLGMVEKKSARESTPEASWGNTVSSMATEGSTALETPVSPAMPATMALPLGVLPILFAELENGVVVQHIHHHEVEEYVHARGAELFPVFLTRGTAAGEPGVQQLTFFHAETNAQAADASAPVGYMPTVFASGRCSSCSWHTSGDLKFEQSNTVVTGSLLSGAVQRQKRLALFSGRRLAFPTTQWLPPAVQPPRRFLKSRLNIQGSDERAGGVVLMDDVIGKGGGATDSLSSYERLRIFFKFSEFTPTTQQAVLASEVRRHEQLASMLTYHKAMNALTPKMSNKVSDEQRRLREKYLITPTSCGSPT</sequence>
<proteinExistence type="predicted"/>
<feature type="region of interest" description="Disordered" evidence="1">
    <location>
        <begin position="173"/>
        <end position="217"/>
    </location>
</feature>
<feature type="compositionally biased region" description="Basic residues" evidence="1">
    <location>
        <begin position="1041"/>
        <end position="1053"/>
    </location>
</feature>
<feature type="region of interest" description="Disordered" evidence="1">
    <location>
        <begin position="1034"/>
        <end position="1088"/>
    </location>
</feature>
<feature type="compositionally biased region" description="Polar residues" evidence="1">
    <location>
        <begin position="1"/>
        <end position="15"/>
    </location>
</feature>
<protein>
    <submittedName>
        <fullName evidence="2">Uncharacterized protein</fullName>
    </submittedName>
</protein>
<feature type="region of interest" description="Disordered" evidence="1">
    <location>
        <begin position="511"/>
        <end position="542"/>
    </location>
</feature>
<gene>
    <name evidence="2" type="ORF">TRSC58_03895</name>
</gene>
<organism evidence="2 3">
    <name type="scientific">Trypanosoma rangeli SC58</name>
    <dbReference type="NCBI Taxonomy" id="429131"/>
    <lineage>
        <taxon>Eukaryota</taxon>
        <taxon>Discoba</taxon>
        <taxon>Euglenozoa</taxon>
        <taxon>Kinetoplastea</taxon>
        <taxon>Metakinetoplastina</taxon>
        <taxon>Trypanosomatida</taxon>
        <taxon>Trypanosomatidae</taxon>
        <taxon>Trypanosoma</taxon>
        <taxon>Herpetosoma</taxon>
    </lineage>
</organism>
<comment type="caution">
    <text evidence="2">The sequence shown here is derived from an EMBL/GenBank/DDBJ whole genome shotgun (WGS) entry which is preliminary data.</text>
</comment>
<feature type="region of interest" description="Disordered" evidence="1">
    <location>
        <begin position="1"/>
        <end position="27"/>
    </location>
</feature>
<feature type="region of interest" description="Disordered" evidence="1">
    <location>
        <begin position="1321"/>
        <end position="1363"/>
    </location>
</feature>
<feature type="compositionally biased region" description="Basic and acidic residues" evidence="1">
    <location>
        <begin position="1350"/>
        <end position="1362"/>
    </location>
</feature>
<dbReference type="OrthoDB" id="246043at2759"/>
<feature type="compositionally biased region" description="Low complexity" evidence="1">
    <location>
        <begin position="183"/>
        <end position="195"/>
    </location>
</feature>
<dbReference type="VEuPathDB" id="TriTrypDB:TRSC58_03895"/>
<dbReference type="EMBL" id="AUPL01003895">
    <property type="protein sequence ID" value="ESL08402.1"/>
    <property type="molecule type" value="Genomic_DNA"/>
</dbReference>
<accession>A0A061J519</accession>
<evidence type="ECO:0000313" key="2">
    <source>
        <dbReference type="EMBL" id="ESL08402.1"/>
    </source>
</evidence>
<dbReference type="Proteomes" id="UP000031737">
    <property type="component" value="Unassembled WGS sequence"/>
</dbReference>